<feature type="domain" description="RLR CTR" evidence="10">
    <location>
        <begin position="731"/>
        <end position="860"/>
    </location>
</feature>
<dbReference type="SMART" id="SM00031">
    <property type="entry name" value="DED"/>
    <property type="match status" value="1"/>
</dbReference>
<sequence>MDEADTTFRIVLIKIQHSLSNEDRQQLNFIFGNDIPRVLREKGSLENSLSALQALFDRLKISRDNYDYLVQALRAIERHDCAQQLIDYTKFTREIIPPLPNEQHQQNQAETTIGSLITKSQVVASEILADLEDEDDNVCVLKTETPSIRFNSPEPDPMNFDMIDLKIFENPEYQWTDEDLNSLNVQKPPRSYQIEIIRDSIANGNTVVCLRTGSGKTFIASMLIKYYFIKKQKANPDSKFLTIFFVPRKAIRLQQAKAISEIGNLKVQLCEDDQTIDQLIGTNQVIVATPQKFLNCLKKGTIDLSKVNLMIFDECHNTSGGNPYCEIMKFYLCPSKNLDPNDRPTVIGLTATVSAKDTVEKKESIEKNLVSLCSKLACKTISTVCNPNNIEEINQQIRRPTNDQFEFVLPVEYNPSFHEYLNMFKNLIEKIKSHLDSNDLLSEQEIGSSGFIGQLVLLQQTFEIKGDMNNIIICEYLLLLTKKYSALKDLPFDMVINYISQNIDEYYKGYQQSIPMNNVLYECCKAELNKILEKHEEHPTTNSKLDNLVQLLKRHVTGSAKGLILVKTTFYAKTIHDYLCKHPELKDIVKSTWLVGQNSSDHSLTIHDQEARLKQFREDQCNVLVATDIVQEGLDIPTCSYVIRYEFVSDEIGTIQSRGRARAQNSSYYLITEKDSNNHRREQNNKIREDNMEMAIKAWPTVNKDIFYRDVENKTKTLIVEWENALKTEIQQKLALRKIGKKTGFIRCRKCNRNLGALEWLRKRNTTYFINNPEFIDNNECRLRSEPERRLEILSMGKVICTCGSQLGGCQKFMDRQDLGLLCALKCDQIKFEIEGQTAYIEFKQWSKNDRFDVEELEEI</sequence>
<keyword evidence="13" id="KW-1185">Reference proteome</keyword>
<dbReference type="GO" id="GO:0042981">
    <property type="term" value="P:regulation of apoptotic process"/>
    <property type="evidence" value="ECO:0007669"/>
    <property type="project" value="InterPro"/>
</dbReference>
<reference evidence="11" key="1">
    <citation type="submission" date="2021-02" db="EMBL/GenBank/DDBJ databases">
        <authorList>
            <person name="Nowell W R."/>
        </authorList>
    </citation>
    <scope>NUCLEOTIDE SEQUENCE</scope>
</reference>
<evidence type="ECO:0000313" key="14">
    <source>
        <dbReference type="Proteomes" id="UP000663877"/>
    </source>
</evidence>
<dbReference type="InterPro" id="IPR038557">
    <property type="entry name" value="RLR_C_sf"/>
</dbReference>
<dbReference type="Pfam" id="PF00271">
    <property type="entry name" value="Helicase_C"/>
    <property type="match status" value="1"/>
</dbReference>
<comment type="caution">
    <text evidence="11">The sequence shown here is derived from an EMBL/GenBank/DDBJ whole genome shotgun (WGS) entry which is preliminary data.</text>
</comment>
<gene>
    <name evidence="11" type="ORF">BJG266_LOCUS2149</name>
    <name evidence="12" type="ORF">QVE165_LOCUS18034</name>
</gene>
<feature type="domain" description="Helicase C-terminal" evidence="9">
    <location>
        <begin position="547"/>
        <end position="707"/>
    </location>
</feature>
<evidence type="ECO:0000256" key="6">
    <source>
        <dbReference type="ARBA" id="ARBA00049390"/>
    </source>
</evidence>
<dbReference type="EMBL" id="CAJNOI010000005">
    <property type="protein sequence ID" value="CAF0746110.1"/>
    <property type="molecule type" value="Genomic_DNA"/>
</dbReference>
<dbReference type="InterPro" id="IPR051363">
    <property type="entry name" value="RLR_Helicase"/>
</dbReference>
<evidence type="ECO:0000259" key="9">
    <source>
        <dbReference type="PROSITE" id="PS51194"/>
    </source>
</evidence>
<evidence type="ECO:0000256" key="5">
    <source>
        <dbReference type="ARBA" id="ARBA00022859"/>
    </source>
</evidence>
<evidence type="ECO:0000256" key="1">
    <source>
        <dbReference type="ARBA" id="ARBA00006866"/>
    </source>
</evidence>
<dbReference type="Proteomes" id="UP000663832">
    <property type="component" value="Unassembled WGS sequence"/>
</dbReference>
<dbReference type="PANTHER" id="PTHR14074">
    <property type="entry name" value="HELICASE WITH DEATH DOMAIN-RELATED"/>
    <property type="match status" value="1"/>
</dbReference>
<dbReference type="InterPro" id="IPR027417">
    <property type="entry name" value="P-loop_NTPase"/>
</dbReference>
<keyword evidence="2" id="KW-0399">Innate immunity</keyword>
<dbReference type="GO" id="GO:0003724">
    <property type="term" value="F:RNA helicase activity"/>
    <property type="evidence" value="ECO:0007669"/>
    <property type="project" value="UniProtKB-EC"/>
</dbReference>
<dbReference type="AlphaFoldDB" id="A0A813P1S0"/>
<feature type="domain" description="Helicase ATP-binding" evidence="8">
    <location>
        <begin position="197"/>
        <end position="371"/>
    </location>
</feature>
<feature type="domain" description="DED" evidence="7">
    <location>
        <begin position="7"/>
        <end position="87"/>
    </location>
</feature>
<dbReference type="Gene3D" id="1.10.533.10">
    <property type="entry name" value="Death Domain, Fas"/>
    <property type="match status" value="1"/>
</dbReference>
<evidence type="ECO:0000259" key="10">
    <source>
        <dbReference type="PROSITE" id="PS51789"/>
    </source>
</evidence>
<dbReference type="PANTHER" id="PTHR14074:SF16">
    <property type="entry name" value="ANTIVIRAL INNATE IMMUNE RESPONSE RECEPTOR RIG-I"/>
    <property type="match status" value="1"/>
</dbReference>
<protein>
    <recommendedName>
        <fullName evidence="15">RNA helicase</fullName>
    </recommendedName>
</protein>
<dbReference type="Proteomes" id="UP000663877">
    <property type="component" value="Unassembled WGS sequence"/>
</dbReference>
<dbReference type="Gene3D" id="1.20.1320.30">
    <property type="match status" value="1"/>
</dbReference>
<name>A0A813P1S0_9BILA</name>
<dbReference type="InterPro" id="IPR001875">
    <property type="entry name" value="DED_dom"/>
</dbReference>
<dbReference type="EMBL" id="CAJNOM010000105">
    <property type="protein sequence ID" value="CAF1058705.1"/>
    <property type="molecule type" value="Genomic_DNA"/>
</dbReference>
<keyword evidence="3" id="KW-0547">Nucleotide-binding</keyword>
<dbReference type="PROSITE" id="PS51194">
    <property type="entry name" value="HELICASE_CTER"/>
    <property type="match status" value="1"/>
</dbReference>
<evidence type="ECO:0000259" key="8">
    <source>
        <dbReference type="PROSITE" id="PS51192"/>
    </source>
</evidence>
<dbReference type="GO" id="GO:0005737">
    <property type="term" value="C:cytoplasm"/>
    <property type="evidence" value="ECO:0007669"/>
    <property type="project" value="TreeGrafter"/>
</dbReference>
<evidence type="ECO:0000313" key="12">
    <source>
        <dbReference type="EMBL" id="CAF1058705.1"/>
    </source>
</evidence>
<dbReference type="PROSITE" id="PS51789">
    <property type="entry name" value="RLR_CTR"/>
    <property type="match status" value="1"/>
</dbReference>
<dbReference type="GO" id="GO:0045087">
    <property type="term" value="P:innate immune response"/>
    <property type="evidence" value="ECO:0007669"/>
    <property type="project" value="UniProtKB-KW"/>
</dbReference>
<comment type="catalytic activity">
    <reaction evidence="6">
        <text>ATP + H2O = ADP + phosphate + H(+)</text>
        <dbReference type="Rhea" id="RHEA:13065"/>
        <dbReference type="ChEBI" id="CHEBI:15377"/>
        <dbReference type="ChEBI" id="CHEBI:15378"/>
        <dbReference type="ChEBI" id="CHEBI:30616"/>
        <dbReference type="ChEBI" id="CHEBI:43474"/>
        <dbReference type="ChEBI" id="CHEBI:456216"/>
        <dbReference type="EC" id="3.6.4.13"/>
    </reaction>
    <physiologicalReaction direction="left-to-right" evidence="6">
        <dbReference type="Rhea" id="RHEA:13066"/>
    </physiologicalReaction>
</comment>
<proteinExistence type="inferred from homology"/>
<accession>A0A813P1S0</accession>
<dbReference type="Gene3D" id="3.40.50.300">
    <property type="entry name" value="P-loop containing nucleotide triphosphate hydrolases"/>
    <property type="match status" value="2"/>
</dbReference>
<evidence type="ECO:0000313" key="13">
    <source>
        <dbReference type="Proteomes" id="UP000663832"/>
    </source>
</evidence>
<comment type="similarity">
    <text evidence="1">Belongs to the helicase family. RLR subfamily.</text>
</comment>
<organism evidence="11 14">
    <name type="scientific">Adineta steineri</name>
    <dbReference type="NCBI Taxonomy" id="433720"/>
    <lineage>
        <taxon>Eukaryota</taxon>
        <taxon>Metazoa</taxon>
        <taxon>Spiralia</taxon>
        <taxon>Gnathifera</taxon>
        <taxon>Rotifera</taxon>
        <taxon>Eurotatoria</taxon>
        <taxon>Bdelloidea</taxon>
        <taxon>Adinetida</taxon>
        <taxon>Adinetidae</taxon>
        <taxon>Adineta</taxon>
    </lineage>
</organism>
<dbReference type="InterPro" id="IPR001650">
    <property type="entry name" value="Helicase_C-like"/>
</dbReference>
<keyword evidence="5" id="KW-0391">Immunity</keyword>
<dbReference type="PROSITE" id="PS50168">
    <property type="entry name" value="DED"/>
    <property type="match status" value="1"/>
</dbReference>
<dbReference type="Pfam" id="PF00270">
    <property type="entry name" value="DEAD"/>
    <property type="match status" value="1"/>
</dbReference>
<dbReference type="InterPro" id="IPR021673">
    <property type="entry name" value="RLR_CTR"/>
</dbReference>
<dbReference type="SUPFAM" id="SSF47986">
    <property type="entry name" value="DEATH domain"/>
    <property type="match status" value="1"/>
</dbReference>
<dbReference type="InterPro" id="IPR011029">
    <property type="entry name" value="DEATH-like_dom_sf"/>
</dbReference>
<evidence type="ECO:0000259" key="7">
    <source>
        <dbReference type="PROSITE" id="PS50168"/>
    </source>
</evidence>
<dbReference type="PROSITE" id="PS51192">
    <property type="entry name" value="HELICASE_ATP_BIND_1"/>
    <property type="match status" value="1"/>
</dbReference>
<dbReference type="GO" id="GO:0005524">
    <property type="term" value="F:ATP binding"/>
    <property type="evidence" value="ECO:0007669"/>
    <property type="project" value="UniProtKB-KW"/>
</dbReference>
<keyword evidence="4" id="KW-0067">ATP-binding</keyword>
<dbReference type="OrthoDB" id="416741at2759"/>
<dbReference type="InterPro" id="IPR011545">
    <property type="entry name" value="DEAD/DEAH_box_helicase_dom"/>
</dbReference>
<evidence type="ECO:0000313" key="11">
    <source>
        <dbReference type="EMBL" id="CAF0746110.1"/>
    </source>
</evidence>
<evidence type="ECO:0000256" key="4">
    <source>
        <dbReference type="ARBA" id="ARBA00022840"/>
    </source>
</evidence>
<dbReference type="GO" id="GO:0003676">
    <property type="term" value="F:nucleic acid binding"/>
    <property type="evidence" value="ECO:0007669"/>
    <property type="project" value="InterPro"/>
</dbReference>
<dbReference type="Gene3D" id="2.170.150.30">
    <property type="entry name" value="RIG-I-like receptor, C-terminal regulatory domain"/>
    <property type="match status" value="1"/>
</dbReference>
<evidence type="ECO:0000256" key="2">
    <source>
        <dbReference type="ARBA" id="ARBA00022588"/>
    </source>
</evidence>
<evidence type="ECO:0008006" key="15">
    <source>
        <dbReference type="Google" id="ProtNLM"/>
    </source>
</evidence>
<dbReference type="SMART" id="SM00490">
    <property type="entry name" value="HELICc"/>
    <property type="match status" value="1"/>
</dbReference>
<dbReference type="SUPFAM" id="SSF52540">
    <property type="entry name" value="P-loop containing nucleoside triphosphate hydrolases"/>
    <property type="match status" value="1"/>
</dbReference>
<dbReference type="InterPro" id="IPR014001">
    <property type="entry name" value="Helicase_ATP-bd"/>
</dbReference>
<dbReference type="SMART" id="SM00487">
    <property type="entry name" value="DEXDc"/>
    <property type="match status" value="1"/>
</dbReference>
<evidence type="ECO:0000256" key="3">
    <source>
        <dbReference type="ARBA" id="ARBA00022741"/>
    </source>
</evidence>